<dbReference type="NCBIfam" id="NF008051">
    <property type="entry name" value="PRK10785.1"/>
    <property type="match status" value="1"/>
</dbReference>
<dbReference type="InterPro" id="IPR014756">
    <property type="entry name" value="Ig_E-set"/>
</dbReference>
<dbReference type="PANTHER" id="PTHR10357">
    <property type="entry name" value="ALPHA-AMYLASE FAMILY MEMBER"/>
    <property type="match status" value="1"/>
</dbReference>
<gene>
    <name evidence="4" type="primary">malZ_2</name>
    <name evidence="4" type="ORF">GCM10023095_31750</name>
</gene>
<dbReference type="InterPro" id="IPR017069">
    <property type="entry name" value="MalZ"/>
</dbReference>
<dbReference type="Proteomes" id="UP001501321">
    <property type="component" value="Unassembled WGS sequence"/>
</dbReference>
<evidence type="ECO:0000256" key="2">
    <source>
        <dbReference type="ARBA" id="ARBA00023295"/>
    </source>
</evidence>
<dbReference type="SUPFAM" id="SSF51445">
    <property type="entry name" value="(Trans)glycosidases"/>
    <property type="match status" value="1"/>
</dbReference>
<dbReference type="SMART" id="SM00642">
    <property type="entry name" value="Aamy"/>
    <property type="match status" value="1"/>
</dbReference>
<proteinExistence type="predicted"/>
<dbReference type="InterPro" id="IPR017853">
    <property type="entry name" value="GH"/>
</dbReference>
<dbReference type="CDD" id="cd11338">
    <property type="entry name" value="AmyAc_CMD"/>
    <property type="match status" value="1"/>
</dbReference>
<dbReference type="PIRSF" id="PIRSF036918">
    <property type="entry name" value="Maltodextrin_glucosidase"/>
    <property type="match status" value="1"/>
</dbReference>
<reference evidence="5" key="1">
    <citation type="journal article" date="2019" name="Int. J. Syst. Evol. Microbiol.">
        <title>The Global Catalogue of Microorganisms (GCM) 10K type strain sequencing project: providing services to taxonomists for standard genome sequencing and annotation.</title>
        <authorList>
            <consortium name="The Broad Institute Genomics Platform"/>
            <consortium name="The Broad Institute Genome Sequencing Center for Infectious Disease"/>
            <person name="Wu L."/>
            <person name="Ma J."/>
        </authorList>
    </citation>
    <scope>NUCLEOTIDE SEQUENCE [LARGE SCALE GENOMIC DNA]</scope>
    <source>
        <strain evidence="5">JCM 32226</strain>
    </source>
</reference>
<dbReference type="InterPro" id="IPR004185">
    <property type="entry name" value="Glyco_hydro_13_lg-like_dom"/>
</dbReference>
<evidence type="ECO:0000256" key="1">
    <source>
        <dbReference type="ARBA" id="ARBA00022801"/>
    </source>
</evidence>
<dbReference type="Pfam" id="PF00128">
    <property type="entry name" value="Alpha-amylase"/>
    <property type="match status" value="1"/>
</dbReference>
<dbReference type="Gene3D" id="3.20.20.80">
    <property type="entry name" value="Glycosidases"/>
    <property type="match status" value="1"/>
</dbReference>
<comment type="caution">
    <text evidence="4">The sequence shown here is derived from an EMBL/GenBank/DDBJ whole genome shotgun (WGS) entry which is preliminary data.</text>
</comment>
<keyword evidence="2" id="KW-0326">Glycosidase</keyword>
<dbReference type="PANTHER" id="PTHR10357:SF210">
    <property type="entry name" value="MALTODEXTRIN GLUCOSIDASE"/>
    <property type="match status" value="1"/>
</dbReference>
<dbReference type="InterPro" id="IPR006047">
    <property type="entry name" value="GH13_cat_dom"/>
</dbReference>
<keyword evidence="1" id="KW-0378">Hydrolase</keyword>
<protein>
    <submittedName>
        <fullName evidence="4">Maltodextrin glucosidase</fullName>
    </submittedName>
</protein>
<organism evidence="4 5">
    <name type="scientific">Pseudaeromonas paramecii</name>
    <dbReference type="NCBI Taxonomy" id="2138166"/>
    <lineage>
        <taxon>Bacteria</taxon>
        <taxon>Pseudomonadati</taxon>
        <taxon>Pseudomonadota</taxon>
        <taxon>Gammaproteobacteria</taxon>
        <taxon>Aeromonadales</taxon>
        <taxon>Aeromonadaceae</taxon>
        <taxon>Pseudaeromonas</taxon>
    </lineage>
</organism>
<accession>A0ABP8QLE0</accession>
<sequence length="612" mass="69759">MSTPYFFHPQVAPWFKQGQNAVTLTLFCDKESRVDGVWLRHEPDNEEALLPMRLTGQHGHLAIWRGELPLLREQETSLYLFKIVSGDRQWWLHAGGISPRMPARAVHFRLHPRCRPPLWVQDQVFYQIFPDRFCNGDPSISVTDGEYQYGDGQHPVIAKPWGAPVSGHGQTGATEFYGGDLAGLQSRLYYLQSLGVTALYLNPVFTSPSNHKYDTVDYYQVDPHLGNNAQLADLVDNLHQRGMRIVLDAVVDHTSDQHPWFDRFGSQGAYADPDSPHRHFYSFDASGGYTGWKGCLNLPKLDFAATEVQDIVYRADNAILRHWLRPPYQIDGWRFDVAHMLGERGTAANNAHHIREIRKVVKQENPEAYLLGEHFFEATQWLQGEQEDGAMNYFGFAHPLRAFLAGLDIAYQPVRINAAELDQWLRQARAGVPYANQLAQLNLLDSHDTARFLTLLGGDQALMRAAVTLLFTYAGVPCIYYGDEIGLEGGKDPDCRRCFPWESTEWNHLLHDHYRRMIRLRKTHPALRRGDIHTLYAGEHSFVFARTLESDVVITALNRHPEKARTMTLPIWQTGSLATRFTDPENRDKFEVVKGEIQLTIPPKTARVLLAS</sequence>
<dbReference type="EMBL" id="BAABFC010000029">
    <property type="protein sequence ID" value="GAA4504212.1"/>
    <property type="molecule type" value="Genomic_DNA"/>
</dbReference>
<name>A0ABP8QLE0_9GAMM</name>
<dbReference type="SUPFAM" id="SSF51011">
    <property type="entry name" value="Glycosyl hydrolase domain"/>
    <property type="match status" value="1"/>
</dbReference>
<dbReference type="InterPro" id="IPR013780">
    <property type="entry name" value="Glyco_hydro_b"/>
</dbReference>
<dbReference type="Gene3D" id="2.60.40.1180">
    <property type="entry name" value="Golgi alpha-mannosidase II"/>
    <property type="match status" value="1"/>
</dbReference>
<evidence type="ECO:0000313" key="4">
    <source>
        <dbReference type="EMBL" id="GAA4504212.1"/>
    </source>
</evidence>
<evidence type="ECO:0000259" key="3">
    <source>
        <dbReference type="SMART" id="SM00642"/>
    </source>
</evidence>
<dbReference type="SUPFAM" id="SSF81296">
    <property type="entry name" value="E set domains"/>
    <property type="match status" value="1"/>
</dbReference>
<dbReference type="RefSeq" id="WP_345014915.1">
    <property type="nucleotide sequence ID" value="NZ_BAABFC010000029.1"/>
</dbReference>
<keyword evidence="5" id="KW-1185">Reference proteome</keyword>
<feature type="domain" description="Glycosyl hydrolase family 13 catalytic" evidence="3">
    <location>
        <begin position="127"/>
        <end position="521"/>
    </location>
</feature>
<evidence type="ECO:0000313" key="5">
    <source>
        <dbReference type="Proteomes" id="UP001501321"/>
    </source>
</evidence>
<dbReference type="CDD" id="cd02857">
    <property type="entry name" value="E_set_CDase_PDE_N"/>
    <property type="match status" value="1"/>
</dbReference>